<dbReference type="Proteomes" id="UP000267464">
    <property type="component" value="Unassembled WGS sequence"/>
</dbReference>
<protein>
    <submittedName>
        <fullName evidence="13">Porin</fullName>
    </submittedName>
</protein>
<dbReference type="CDD" id="cd00342">
    <property type="entry name" value="gram_neg_porins"/>
    <property type="match status" value="1"/>
</dbReference>
<keyword evidence="14" id="KW-1185">Reference proteome</keyword>
<dbReference type="GO" id="GO:0006811">
    <property type="term" value="P:monoatomic ion transport"/>
    <property type="evidence" value="ECO:0007669"/>
    <property type="project" value="UniProtKB-KW"/>
</dbReference>
<keyword evidence="3" id="KW-0813">Transport</keyword>
<dbReference type="InterPro" id="IPR033900">
    <property type="entry name" value="Gram_neg_porin_domain"/>
</dbReference>
<evidence type="ECO:0000256" key="5">
    <source>
        <dbReference type="ARBA" id="ARBA00022692"/>
    </source>
</evidence>
<dbReference type="Gene3D" id="2.40.160.10">
    <property type="entry name" value="Porin"/>
    <property type="match status" value="1"/>
</dbReference>
<keyword evidence="10" id="KW-0998">Cell outer membrane</keyword>
<dbReference type="RefSeq" id="WP_124542517.1">
    <property type="nucleotide sequence ID" value="NZ_QUSW01000007.1"/>
</dbReference>
<comment type="subcellular location">
    <subcellularLocation>
        <location evidence="1">Cell outer membrane</location>
        <topology evidence="1">Multi-pass membrane protein</topology>
    </subcellularLocation>
</comment>
<evidence type="ECO:0000313" key="14">
    <source>
        <dbReference type="Proteomes" id="UP000267464"/>
    </source>
</evidence>
<keyword evidence="9" id="KW-0472">Membrane</keyword>
<dbReference type="PANTHER" id="PTHR34501">
    <property type="entry name" value="PROTEIN YDDL-RELATED"/>
    <property type="match status" value="1"/>
</dbReference>
<dbReference type="PANTHER" id="PTHR34501:SF9">
    <property type="entry name" value="MAJOR OUTER MEMBRANE PROTEIN P.IA"/>
    <property type="match status" value="1"/>
</dbReference>
<keyword evidence="7" id="KW-0406">Ion transport</keyword>
<keyword evidence="8" id="KW-0626">Porin</keyword>
<gene>
    <name evidence="13" type="ORF">DZC73_21830</name>
</gene>
<evidence type="ECO:0000313" key="13">
    <source>
        <dbReference type="EMBL" id="RQP22303.1"/>
    </source>
</evidence>
<evidence type="ECO:0000256" key="8">
    <source>
        <dbReference type="ARBA" id="ARBA00023114"/>
    </source>
</evidence>
<proteinExistence type="predicted"/>
<keyword evidence="5" id="KW-0812">Transmembrane</keyword>
<dbReference type="AlphaFoldDB" id="A0A3N7HL74"/>
<dbReference type="EMBL" id="QUSW01000007">
    <property type="protein sequence ID" value="RQP22303.1"/>
    <property type="molecule type" value="Genomic_DNA"/>
</dbReference>
<dbReference type="InterPro" id="IPR023614">
    <property type="entry name" value="Porin_dom_sf"/>
</dbReference>
<feature type="domain" description="Porin" evidence="12">
    <location>
        <begin position="12"/>
        <end position="322"/>
    </location>
</feature>
<dbReference type="InterPro" id="IPR050298">
    <property type="entry name" value="Gram-neg_bact_OMP"/>
</dbReference>
<evidence type="ECO:0000256" key="11">
    <source>
        <dbReference type="SAM" id="SignalP"/>
    </source>
</evidence>
<evidence type="ECO:0000256" key="6">
    <source>
        <dbReference type="ARBA" id="ARBA00022729"/>
    </source>
</evidence>
<dbReference type="GO" id="GO:0015288">
    <property type="term" value="F:porin activity"/>
    <property type="evidence" value="ECO:0007669"/>
    <property type="project" value="UniProtKB-KW"/>
</dbReference>
<reference evidence="13 14" key="2">
    <citation type="submission" date="2018-12" db="EMBL/GenBank/DDBJ databases">
        <title>Rhizobacter gummiphilus sp. nov., a rubber-degrading bacterium isolated from the soil of a botanical garden in Japan.</title>
        <authorList>
            <person name="Shunsuke S.S."/>
        </authorList>
    </citation>
    <scope>NUCLEOTIDE SEQUENCE [LARGE SCALE GENOMIC DNA]</scope>
    <source>
        <strain evidence="13 14">S-16</strain>
    </source>
</reference>
<organism evidence="13 14">
    <name type="scientific">Piscinibacter terrae</name>
    <dbReference type="NCBI Taxonomy" id="2496871"/>
    <lineage>
        <taxon>Bacteria</taxon>
        <taxon>Pseudomonadati</taxon>
        <taxon>Pseudomonadota</taxon>
        <taxon>Betaproteobacteria</taxon>
        <taxon>Burkholderiales</taxon>
        <taxon>Sphaerotilaceae</taxon>
        <taxon>Piscinibacter</taxon>
    </lineage>
</organism>
<dbReference type="SUPFAM" id="SSF56935">
    <property type="entry name" value="Porins"/>
    <property type="match status" value="1"/>
</dbReference>
<sequence length="339" mass="35577">MTRPFFRLAAGALAVAATAGAHAQNVTLTGLLDMSAGQFQNAGAAKVSRAESGGMSTSFIGFRGTEDLGGGLKAKFALDHFLRLDTGSPGRFNGDAFWARDAYVGLSGAFGTTVLGRTTTPLFVSTLLFNAFGDSFGFSPSIRQLFTPAAGMPAFLGDTGWNNSVAYASTDYDGLSWNLAANLSEGAVGSKGKNYGANALYFNGPFAATAAWQHVRNGAFGAPAGFSGQAAWQLGMSYQLPVAKLYGQYSDVRTAATVNDKTRIWNFGASVPMGPGRVLAQYGFARARVSGVDTENKTLTLGYDYTLSKLSDVYAVYMNDKVTGLSAGNTFAGGLRVRF</sequence>
<keyword evidence="6 11" id="KW-0732">Signal</keyword>
<keyword evidence="4" id="KW-1134">Transmembrane beta strand</keyword>
<evidence type="ECO:0000256" key="1">
    <source>
        <dbReference type="ARBA" id="ARBA00004571"/>
    </source>
</evidence>
<dbReference type="OrthoDB" id="6975458at2"/>
<evidence type="ECO:0000256" key="9">
    <source>
        <dbReference type="ARBA" id="ARBA00023136"/>
    </source>
</evidence>
<comment type="subunit">
    <text evidence="2">Homotrimer.</text>
</comment>
<evidence type="ECO:0000256" key="10">
    <source>
        <dbReference type="ARBA" id="ARBA00023237"/>
    </source>
</evidence>
<evidence type="ECO:0000256" key="7">
    <source>
        <dbReference type="ARBA" id="ARBA00023065"/>
    </source>
</evidence>
<dbReference type="Pfam" id="PF13609">
    <property type="entry name" value="Porin_4"/>
    <property type="match status" value="1"/>
</dbReference>
<evidence type="ECO:0000259" key="12">
    <source>
        <dbReference type="Pfam" id="PF13609"/>
    </source>
</evidence>
<evidence type="ECO:0000256" key="4">
    <source>
        <dbReference type="ARBA" id="ARBA00022452"/>
    </source>
</evidence>
<dbReference type="GO" id="GO:0046930">
    <property type="term" value="C:pore complex"/>
    <property type="evidence" value="ECO:0007669"/>
    <property type="project" value="UniProtKB-KW"/>
</dbReference>
<accession>A0A3N7HL74</accession>
<feature type="chain" id="PRO_5017999022" evidence="11">
    <location>
        <begin position="24"/>
        <end position="339"/>
    </location>
</feature>
<comment type="caution">
    <text evidence="13">The sequence shown here is derived from an EMBL/GenBank/DDBJ whole genome shotgun (WGS) entry which is preliminary data.</text>
</comment>
<dbReference type="GO" id="GO:0009279">
    <property type="term" value="C:cell outer membrane"/>
    <property type="evidence" value="ECO:0007669"/>
    <property type="project" value="UniProtKB-SubCell"/>
</dbReference>
<reference evidence="13 14" key="1">
    <citation type="submission" date="2018-08" db="EMBL/GenBank/DDBJ databases">
        <authorList>
            <person name="Khan S.A."/>
            <person name="Jeon C.O."/>
            <person name="Chun B.H."/>
            <person name="Jeong S.E."/>
        </authorList>
    </citation>
    <scope>NUCLEOTIDE SEQUENCE [LARGE SCALE GENOMIC DNA]</scope>
    <source>
        <strain evidence="13 14">S-16</strain>
    </source>
</reference>
<feature type="signal peptide" evidence="11">
    <location>
        <begin position="1"/>
        <end position="23"/>
    </location>
</feature>
<name>A0A3N7HL74_9BURK</name>
<evidence type="ECO:0000256" key="3">
    <source>
        <dbReference type="ARBA" id="ARBA00022448"/>
    </source>
</evidence>
<evidence type="ECO:0000256" key="2">
    <source>
        <dbReference type="ARBA" id="ARBA00011233"/>
    </source>
</evidence>